<accession>A0A9D4WE52</accession>
<dbReference type="InterPro" id="IPR006527">
    <property type="entry name" value="F-box-assoc_dom_typ1"/>
</dbReference>
<evidence type="ECO:0000313" key="2">
    <source>
        <dbReference type="EMBL" id="KAI5400062.1"/>
    </source>
</evidence>
<dbReference type="InterPro" id="IPR050796">
    <property type="entry name" value="SCF_F-box_component"/>
</dbReference>
<dbReference type="PANTHER" id="PTHR31672:SF13">
    <property type="entry name" value="F-BOX PROTEIN CPR30-LIKE"/>
    <property type="match status" value="1"/>
</dbReference>
<evidence type="ECO:0000313" key="3">
    <source>
        <dbReference type="Proteomes" id="UP001058974"/>
    </source>
</evidence>
<reference evidence="2 3" key="1">
    <citation type="journal article" date="2022" name="Nat. Genet.">
        <title>Improved pea reference genome and pan-genome highlight genomic features and evolutionary characteristics.</title>
        <authorList>
            <person name="Yang T."/>
            <person name="Liu R."/>
            <person name="Luo Y."/>
            <person name="Hu S."/>
            <person name="Wang D."/>
            <person name="Wang C."/>
            <person name="Pandey M.K."/>
            <person name="Ge S."/>
            <person name="Xu Q."/>
            <person name="Li N."/>
            <person name="Li G."/>
            <person name="Huang Y."/>
            <person name="Saxena R.K."/>
            <person name="Ji Y."/>
            <person name="Li M."/>
            <person name="Yan X."/>
            <person name="He Y."/>
            <person name="Liu Y."/>
            <person name="Wang X."/>
            <person name="Xiang C."/>
            <person name="Varshney R.K."/>
            <person name="Ding H."/>
            <person name="Gao S."/>
            <person name="Zong X."/>
        </authorList>
    </citation>
    <scope>NUCLEOTIDE SEQUENCE [LARGE SCALE GENOMIC DNA]</scope>
    <source>
        <strain evidence="2 3">cv. Zhongwan 6</strain>
    </source>
</reference>
<sequence>DFILIRNPKHTPHSPSPIMFLHHSQSDTVSAAISHRIPSSVLPEELVGEILLRLPVKYLFQFKCVCKSWKTLISDPQFAKRHLRIKTTDNQMSVFTVLEESRIVSYRLKSLCENPSNHTPVTFSDMTNRDYRIIGSCNGLLCLLDREQRVRMCNPSIRFYSKKSPQPVSFSCNVEHCGFGYDEVNNKYRVLLVLINRRNNSCQTLTKVYTFGEDSWKTIQNFPLPCINPLNLSGKSVSGTLNWIVEKSGVSVILSFDLEKDTYNEMLLPQDDGGSICMLYVLNNCLGVCYNYEYFTKNNHWIAWLMKDYGDVESWTELIIIPNFRPTFFAVPLLISENDVLLANSLRPQLVVYNLNSGKFYHPSINVQLGVDLHIHRESLVLPPC</sequence>
<dbReference type="SUPFAM" id="SSF81383">
    <property type="entry name" value="F-box domain"/>
    <property type="match status" value="1"/>
</dbReference>
<name>A0A9D4WE52_PEA</name>
<dbReference type="Gramene" id="Psat06G0512300-T1">
    <property type="protein sequence ID" value="KAI5400062.1"/>
    <property type="gene ID" value="KIW84_065123"/>
</dbReference>
<organism evidence="2 3">
    <name type="scientific">Pisum sativum</name>
    <name type="common">Garden pea</name>
    <name type="synonym">Lathyrus oleraceus</name>
    <dbReference type="NCBI Taxonomy" id="3888"/>
    <lineage>
        <taxon>Eukaryota</taxon>
        <taxon>Viridiplantae</taxon>
        <taxon>Streptophyta</taxon>
        <taxon>Embryophyta</taxon>
        <taxon>Tracheophyta</taxon>
        <taxon>Spermatophyta</taxon>
        <taxon>Magnoliopsida</taxon>
        <taxon>eudicotyledons</taxon>
        <taxon>Gunneridae</taxon>
        <taxon>Pentapetalae</taxon>
        <taxon>rosids</taxon>
        <taxon>fabids</taxon>
        <taxon>Fabales</taxon>
        <taxon>Fabaceae</taxon>
        <taxon>Papilionoideae</taxon>
        <taxon>50 kb inversion clade</taxon>
        <taxon>NPAAA clade</taxon>
        <taxon>Hologalegina</taxon>
        <taxon>IRL clade</taxon>
        <taxon>Fabeae</taxon>
        <taxon>Lathyrus</taxon>
    </lineage>
</organism>
<feature type="non-terminal residue" evidence="2">
    <location>
        <position position="1"/>
    </location>
</feature>
<dbReference type="Pfam" id="PF07734">
    <property type="entry name" value="FBA_1"/>
    <property type="match status" value="1"/>
</dbReference>
<dbReference type="SMART" id="SM00256">
    <property type="entry name" value="FBOX"/>
    <property type="match status" value="1"/>
</dbReference>
<dbReference type="InterPro" id="IPR036047">
    <property type="entry name" value="F-box-like_dom_sf"/>
</dbReference>
<dbReference type="InterPro" id="IPR001810">
    <property type="entry name" value="F-box_dom"/>
</dbReference>
<proteinExistence type="predicted"/>
<dbReference type="Proteomes" id="UP001058974">
    <property type="component" value="Chromosome 6"/>
</dbReference>
<dbReference type="AlphaFoldDB" id="A0A9D4WE52"/>
<feature type="domain" description="F-box" evidence="1">
    <location>
        <begin position="36"/>
        <end position="82"/>
    </location>
</feature>
<dbReference type="CDD" id="cd22157">
    <property type="entry name" value="F-box_AtFBW1-like"/>
    <property type="match status" value="1"/>
</dbReference>
<protein>
    <recommendedName>
        <fullName evidence="1">F-box domain-containing protein</fullName>
    </recommendedName>
</protein>
<gene>
    <name evidence="2" type="ORF">KIW84_065123</name>
</gene>
<comment type="caution">
    <text evidence="2">The sequence shown here is derived from an EMBL/GenBank/DDBJ whole genome shotgun (WGS) entry which is preliminary data.</text>
</comment>
<dbReference type="InterPro" id="IPR017451">
    <property type="entry name" value="F-box-assoc_interact_dom"/>
</dbReference>
<dbReference type="PANTHER" id="PTHR31672">
    <property type="entry name" value="BNACNNG10540D PROTEIN"/>
    <property type="match status" value="1"/>
</dbReference>
<dbReference type="Gene3D" id="1.20.1280.50">
    <property type="match status" value="1"/>
</dbReference>
<keyword evidence="3" id="KW-1185">Reference proteome</keyword>
<dbReference type="NCBIfam" id="TIGR01640">
    <property type="entry name" value="F_box_assoc_1"/>
    <property type="match status" value="1"/>
</dbReference>
<dbReference type="PROSITE" id="PS50181">
    <property type="entry name" value="FBOX"/>
    <property type="match status" value="1"/>
</dbReference>
<evidence type="ECO:0000259" key="1">
    <source>
        <dbReference type="PROSITE" id="PS50181"/>
    </source>
</evidence>
<dbReference type="Pfam" id="PF00646">
    <property type="entry name" value="F-box"/>
    <property type="match status" value="1"/>
</dbReference>
<dbReference type="EMBL" id="JAMSHJ010000006">
    <property type="protein sequence ID" value="KAI5400062.1"/>
    <property type="molecule type" value="Genomic_DNA"/>
</dbReference>